<organism evidence="1">
    <name type="scientific">marine metagenome</name>
    <dbReference type="NCBI Taxonomy" id="408172"/>
    <lineage>
        <taxon>unclassified sequences</taxon>
        <taxon>metagenomes</taxon>
        <taxon>ecological metagenomes</taxon>
    </lineage>
</organism>
<proteinExistence type="predicted"/>
<name>A0A383BJF1_9ZZZZ</name>
<feature type="non-terminal residue" evidence="1">
    <location>
        <position position="83"/>
    </location>
</feature>
<sequence length="83" mass="9225">MAKRIFRIRNFYNWYLQEGARCKSENPAVAGLQSVLLATGVAHPNLSLEMSNLSLLHLSEQVDRGIDLSDEEVRLAADLLASP</sequence>
<gene>
    <name evidence="1" type="ORF">METZ01_LOCUS472787</name>
</gene>
<dbReference type="EMBL" id="UINC01200859">
    <property type="protein sequence ID" value="SVE19933.1"/>
    <property type="molecule type" value="Genomic_DNA"/>
</dbReference>
<dbReference type="AlphaFoldDB" id="A0A383BJF1"/>
<accession>A0A383BJF1</accession>
<protein>
    <submittedName>
        <fullName evidence="1">Uncharacterized protein</fullName>
    </submittedName>
</protein>
<evidence type="ECO:0000313" key="1">
    <source>
        <dbReference type="EMBL" id="SVE19933.1"/>
    </source>
</evidence>
<reference evidence="1" key="1">
    <citation type="submission" date="2018-05" db="EMBL/GenBank/DDBJ databases">
        <authorList>
            <person name="Lanie J.A."/>
            <person name="Ng W.-L."/>
            <person name="Kazmierczak K.M."/>
            <person name="Andrzejewski T.M."/>
            <person name="Davidsen T.M."/>
            <person name="Wayne K.J."/>
            <person name="Tettelin H."/>
            <person name="Glass J.I."/>
            <person name="Rusch D."/>
            <person name="Podicherti R."/>
            <person name="Tsui H.-C.T."/>
            <person name="Winkler M.E."/>
        </authorList>
    </citation>
    <scope>NUCLEOTIDE SEQUENCE</scope>
</reference>